<dbReference type="PANTHER" id="PTHR21666">
    <property type="entry name" value="PEPTIDASE-RELATED"/>
    <property type="match status" value="1"/>
</dbReference>
<dbReference type="CDD" id="cd12797">
    <property type="entry name" value="M23_peptidase"/>
    <property type="match status" value="1"/>
</dbReference>
<dbReference type="Gene3D" id="3.10.350.10">
    <property type="entry name" value="LysM domain"/>
    <property type="match status" value="1"/>
</dbReference>
<dbReference type="InterPro" id="IPR016047">
    <property type="entry name" value="M23ase_b-sheet_dom"/>
</dbReference>
<dbReference type="PANTHER" id="PTHR21666:SF263">
    <property type="entry name" value="MUREIN HYDROLASE ACTIVATOR NLPD"/>
    <property type="match status" value="1"/>
</dbReference>
<dbReference type="Pfam" id="PF01476">
    <property type="entry name" value="LysM"/>
    <property type="match status" value="1"/>
</dbReference>
<evidence type="ECO:0000259" key="3">
    <source>
        <dbReference type="PROSITE" id="PS51782"/>
    </source>
</evidence>
<dbReference type="InterPro" id="IPR036779">
    <property type="entry name" value="LysM_dom_sf"/>
</dbReference>
<feature type="region of interest" description="Disordered" evidence="2">
    <location>
        <begin position="32"/>
        <end position="59"/>
    </location>
</feature>
<organism evidence="4 5">
    <name type="scientific">Comamonas avium</name>
    <dbReference type="NCBI Taxonomy" id="2762231"/>
    <lineage>
        <taxon>Bacteria</taxon>
        <taxon>Pseudomonadati</taxon>
        <taxon>Pseudomonadota</taxon>
        <taxon>Betaproteobacteria</taxon>
        <taxon>Burkholderiales</taxon>
        <taxon>Comamonadaceae</taxon>
        <taxon>Comamonas</taxon>
    </lineage>
</organism>
<dbReference type="CDD" id="cd00118">
    <property type="entry name" value="LysM"/>
    <property type="match status" value="1"/>
</dbReference>
<proteinExistence type="inferred from homology"/>
<evidence type="ECO:0000313" key="4">
    <source>
        <dbReference type="EMBL" id="MBD7962220.1"/>
    </source>
</evidence>
<reference evidence="4 5" key="1">
    <citation type="submission" date="2020-08" db="EMBL/GenBank/DDBJ databases">
        <title>A Genomic Blueprint of the Chicken Gut Microbiome.</title>
        <authorList>
            <person name="Gilroy R."/>
            <person name="Ravi A."/>
            <person name="Getino M."/>
            <person name="Pursley I."/>
            <person name="Horton D.L."/>
            <person name="Alikhan N.-F."/>
            <person name="Baker D."/>
            <person name="Gharbi K."/>
            <person name="Hall N."/>
            <person name="Watson M."/>
            <person name="Adriaenssens E.M."/>
            <person name="Foster-Nyarko E."/>
            <person name="Jarju S."/>
            <person name="Secka A."/>
            <person name="Antonio M."/>
            <person name="Oren A."/>
            <person name="Chaudhuri R."/>
            <person name="La Ragione R.M."/>
            <person name="Hildebrand F."/>
            <person name="Pallen M.J."/>
        </authorList>
    </citation>
    <scope>NUCLEOTIDE SEQUENCE [LARGE SCALE GENOMIC DNA]</scope>
    <source>
        <strain evidence="4 5">Sa2CVA6</strain>
    </source>
</reference>
<evidence type="ECO:0000256" key="1">
    <source>
        <dbReference type="ARBA" id="ARBA00038420"/>
    </source>
</evidence>
<gene>
    <name evidence="4" type="ORF">H9646_17250</name>
</gene>
<comment type="similarity">
    <text evidence="1">Belongs to the E.coli NlpD/Haemophilus LppB family.</text>
</comment>
<dbReference type="Proteomes" id="UP000634919">
    <property type="component" value="Unassembled WGS sequence"/>
</dbReference>
<dbReference type="PROSITE" id="PS51257">
    <property type="entry name" value="PROKAR_LIPOPROTEIN"/>
    <property type="match status" value="1"/>
</dbReference>
<dbReference type="Gene3D" id="2.70.70.10">
    <property type="entry name" value="Glucose Permease (Domain IIA)"/>
    <property type="match status" value="1"/>
</dbReference>
<dbReference type="InterPro" id="IPR011055">
    <property type="entry name" value="Dup_hybrid_motif"/>
</dbReference>
<dbReference type="PROSITE" id="PS51782">
    <property type="entry name" value="LYSM"/>
    <property type="match status" value="1"/>
</dbReference>
<dbReference type="InterPro" id="IPR050570">
    <property type="entry name" value="Cell_wall_metabolism_enzyme"/>
</dbReference>
<evidence type="ECO:0000256" key="2">
    <source>
        <dbReference type="SAM" id="MobiDB-lite"/>
    </source>
</evidence>
<dbReference type="SMART" id="SM00257">
    <property type="entry name" value="LysM"/>
    <property type="match status" value="1"/>
</dbReference>
<evidence type="ECO:0000313" key="5">
    <source>
        <dbReference type="Proteomes" id="UP000634919"/>
    </source>
</evidence>
<accession>A0ABR8SFK8</accession>
<keyword evidence="5" id="KW-1185">Reference proteome</keyword>
<feature type="domain" description="LysM" evidence="3">
    <location>
        <begin position="60"/>
        <end position="104"/>
    </location>
</feature>
<name>A0ABR8SFK8_9BURK</name>
<dbReference type="Pfam" id="PF01551">
    <property type="entry name" value="Peptidase_M23"/>
    <property type="match status" value="1"/>
</dbReference>
<dbReference type="RefSeq" id="WP_191724635.1">
    <property type="nucleotide sequence ID" value="NZ_JACSQK010000010.1"/>
</dbReference>
<dbReference type="EMBL" id="JACSQK010000010">
    <property type="protein sequence ID" value="MBD7962220.1"/>
    <property type="molecule type" value="Genomic_DNA"/>
</dbReference>
<dbReference type="SUPFAM" id="SSF51261">
    <property type="entry name" value="Duplicated hybrid motif"/>
    <property type="match status" value="1"/>
</dbReference>
<comment type="caution">
    <text evidence="4">The sequence shown here is derived from an EMBL/GenBank/DDBJ whole genome shotgun (WGS) entry which is preliminary data.</text>
</comment>
<sequence>MLLSRGLGTLGTVLVVGGLLAGCAQVNKAPVEDRGGWGSKSSTQVDPAKLPGAENAGKPGYYTVQPGDTLIRIGLEHGQSWKDIARWSGLTNPDLIEVGQVVRVVPPGAEAEGARPVASTSVQPVALPPAGSTSTAPAATAPAAVAPVDTTKATAGGDASGLAFIWPASGAVIAGFNEATNKGVDIAGKAGDPILAVADGRVVYAGAGLRGYGHLVILKHNNTYLTAYAHNQKLLVKEDQNVKKGQKIAEMGSTDADRVKLHFEVRRQGKPVDPSRYLPAR</sequence>
<dbReference type="InterPro" id="IPR018392">
    <property type="entry name" value="LysM"/>
</dbReference>
<protein>
    <submittedName>
        <fullName evidence="4">Peptidoglycan DD-metalloendopeptidase family protein</fullName>
    </submittedName>
</protein>